<organism evidence="5">
    <name type="scientific">Haemonchus placei</name>
    <name type="common">Barber's pole worm</name>
    <dbReference type="NCBI Taxonomy" id="6290"/>
    <lineage>
        <taxon>Eukaryota</taxon>
        <taxon>Metazoa</taxon>
        <taxon>Ecdysozoa</taxon>
        <taxon>Nematoda</taxon>
        <taxon>Chromadorea</taxon>
        <taxon>Rhabditida</taxon>
        <taxon>Rhabditina</taxon>
        <taxon>Rhabditomorpha</taxon>
        <taxon>Strongyloidea</taxon>
        <taxon>Trichostrongylidae</taxon>
        <taxon>Haemonchus</taxon>
    </lineage>
</organism>
<dbReference type="Proteomes" id="UP000268014">
    <property type="component" value="Unassembled WGS sequence"/>
</dbReference>
<accession>A0A0N4WUL5</accession>
<evidence type="ECO:0000259" key="2">
    <source>
        <dbReference type="PROSITE" id="PS50175"/>
    </source>
</evidence>
<name>A0A0N4WUL5_HAEPC</name>
<sequence>MRRTNSKKVPSFFDMGAQKTLITEQTAKDLALPKQSREICAMTGIGGHTEMFQSNVVTLRILTAYGMEIDMRAQTKPIITNGFASVNLSKEDKHFLQLNELWSCNPRVQGEHQNPHILVGLDY</sequence>
<dbReference type="GO" id="GO:0004190">
    <property type="term" value="F:aspartic-type endopeptidase activity"/>
    <property type="evidence" value="ECO:0007669"/>
    <property type="project" value="InterPro"/>
</dbReference>
<dbReference type="Gene3D" id="2.40.70.10">
    <property type="entry name" value="Acid Proteases"/>
    <property type="match status" value="1"/>
</dbReference>
<dbReference type="InterPro" id="IPR021109">
    <property type="entry name" value="Peptidase_aspartic_dom_sf"/>
</dbReference>
<dbReference type="Pfam" id="PF13650">
    <property type="entry name" value="Asp_protease_2"/>
    <property type="match status" value="1"/>
</dbReference>
<reference evidence="5" key="1">
    <citation type="submission" date="2017-02" db="UniProtKB">
        <authorList>
            <consortium name="WormBaseParasite"/>
        </authorList>
    </citation>
    <scope>IDENTIFICATION</scope>
</reference>
<dbReference type="GO" id="GO:0006508">
    <property type="term" value="P:proteolysis"/>
    <property type="evidence" value="ECO:0007669"/>
    <property type="project" value="InterPro"/>
</dbReference>
<keyword evidence="4" id="KW-1185">Reference proteome</keyword>
<dbReference type="EMBL" id="UZAF01018942">
    <property type="protein sequence ID" value="VDO56268.1"/>
    <property type="molecule type" value="Genomic_DNA"/>
</dbReference>
<dbReference type="OrthoDB" id="5854524at2759"/>
<keyword evidence="1" id="KW-0378">Hydrolase</keyword>
<evidence type="ECO:0000313" key="4">
    <source>
        <dbReference type="Proteomes" id="UP000268014"/>
    </source>
</evidence>
<dbReference type="SUPFAM" id="SSF50630">
    <property type="entry name" value="Acid proteases"/>
    <property type="match status" value="1"/>
</dbReference>
<reference evidence="3 4" key="2">
    <citation type="submission" date="2018-11" db="EMBL/GenBank/DDBJ databases">
        <authorList>
            <consortium name="Pathogen Informatics"/>
        </authorList>
    </citation>
    <scope>NUCLEOTIDE SEQUENCE [LARGE SCALE GENOMIC DNA]</scope>
    <source>
        <strain evidence="3 4">MHpl1</strain>
    </source>
</reference>
<feature type="domain" description="Peptidase A2" evidence="2">
    <location>
        <begin position="9"/>
        <end position="93"/>
    </location>
</feature>
<evidence type="ECO:0000313" key="3">
    <source>
        <dbReference type="EMBL" id="VDO56268.1"/>
    </source>
</evidence>
<dbReference type="AlphaFoldDB" id="A0A0N4WUL5"/>
<dbReference type="InterPro" id="IPR001995">
    <property type="entry name" value="Peptidase_A2_cat"/>
</dbReference>
<evidence type="ECO:0000313" key="5">
    <source>
        <dbReference type="WBParaSite" id="HPLM_0001534801-mRNA-1"/>
    </source>
</evidence>
<dbReference type="WBParaSite" id="HPLM_0001534801-mRNA-1">
    <property type="protein sequence ID" value="HPLM_0001534801-mRNA-1"/>
    <property type="gene ID" value="HPLM_0001534801"/>
</dbReference>
<evidence type="ECO:0000256" key="1">
    <source>
        <dbReference type="ARBA" id="ARBA00022801"/>
    </source>
</evidence>
<dbReference type="STRING" id="6290.A0A0N4WUL5"/>
<gene>
    <name evidence="3" type="ORF">HPLM_LOCUS15340</name>
</gene>
<dbReference type="PROSITE" id="PS50175">
    <property type="entry name" value="ASP_PROT_RETROV"/>
    <property type="match status" value="1"/>
</dbReference>
<protein>
    <submittedName>
        <fullName evidence="5">Peptidase A2 domain-containing protein</fullName>
    </submittedName>
</protein>
<proteinExistence type="predicted"/>